<protein>
    <submittedName>
        <fullName evidence="1">Uncharacterized protein</fullName>
    </submittedName>
</protein>
<evidence type="ECO:0000313" key="1">
    <source>
        <dbReference type="EMBL" id="MBD2608390.1"/>
    </source>
</evidence>
<reference evidence="1 2" key="1">
    <citation type="journal article" date="2020" name="ISME J.">
        <title>Comparative genomics reveals insights into cyanobacterial evolution and habitat adaptation.</title>
        <authorList>
            <person name="Chen M.Y."/>
            <person name="Teng W.K."/>
            <person name="Zhao L."/>
            <person name="Hu C.X."/>
            <person name="Zhou Y.K."/>
            <person name="Han B.P."/>
            <person name="Song L.R."/>
            <person name="Shu W.S."/>
        </authorList>
    </citation>
    <scope>NUCLEOTIDE SEQUENCE [LARGE SCALE GENOMIC DNA]</scope>
    <source>
        <strain evidence="1 2">FACHB-248</strain>
    </source>
</reference>
<gene>
    <name evidence="1" type="ORF">H6G81_28700</name>
</gene>
<evidence type="ECO:0000313" key="2">
    <source>
        <dbReference type="Proteomes" id="UP000660380"/>
    </source>
</evidence>
<name>A0ABR8GZE7_9CYAN</name>
<sequence length="140" mass="16507">MQPLKTLQNLTDYYFRLAEESRNHDRETYQLGLIKSDEKLRMLEQDAYRKTRAGADASEELRLMEFLLKAVRYQNQLKEKSGDSLVDVIRFFWHLILIGSTCFAVGKFVVAPTKIQCLDNDLQSEYCQIIRDKVEYFRGK</sequence>
<dbReference type="EMBL" id="JACJTA010000092">
    <property type="protein sequence ID" value="MBD2608390.1"/>
    <property type="molecule type" value="Genomic_DNA"/>
</dbReference>
<accession>A0ABR8GZE7</accession>
<organism evidence="1 2">
    <name type="scientific">Scytonema hofmannii FACHB-248</name>
    <dbReference type="NCBI Taxonomy" id="1842502"/>
    <lineage>
        <taxon>Bacteria</taxon>
        <taxon>Bacillati</taxon>
        <taxon>Cyanobacteriota</taxon>
        <taxon>Cyanophyceae</taxon>
        <taxon>Nostocales</taxon>
        <taxon>Scytonemataceae</taxon>
        <taxon>Scytonema</taxon>
    </lineage>
</organism>
<dbReference type="Proteomes" id="UP000660380">
    <property type="component" value="Unassembled WGS sequence"/>
</dbReference>
<dbReference type="RefSeq" id="WP_029630659.1">
    <property type="nucleotide sequence ID" value="NZ_JACJTA010000092.1"/>
</dbReference>
<keyword evidence="2" id="KW-1185">Reference proteome</keyword>
<proteinExistence type="predicted"/>
<comment type="caution">
    <text evidence="1">The sequence shown here is derived from an EMBL/GenBank/DDBJ whole genome shotgun (WGS) entry which is preliminary data.</text>
</comment>